<evidence type="ECO:0000313" key="11">
    <source>
        <dbReference type="Proteomes" id="UP000256774"/>
    </source>
</evidence>
<evidence type="ECO:0000256" key="3">
    <source>
        <dbReference type="ARBA" id="ARBA00022729"/>
    </source>
</evidence>
<comment type="caution">
    <text evidence="10">The sequence shown here is derived from an EMBL/GenBank/DDBJ whole genome shotgun (WGS) entry which is preliminary data.</text>
</comment>
<evidence type="ECO:0000259" key="9">
    <source>
        <dbReference type="Pfam" id="PF05420"/>
    </source>
</evidence>
<evidence type="ECO:0000256" key="2">
    <source>
        <dbReference type="ARBA" id="ARBA00005186"/>
    </source>
</evidence>
<dbReference type="OrthoDB" id="174989at2"/>
<proteinExistence type="predicted"/>
<dbReference type="GO" id="GO:0030244">
    <property type="term" value="P:cellulose biosynthetic process"/>
    <property type="evidence" value="ECO:0007669"/>
    <property type="project" value="UniProtKB-KW"/>
</dbReference>
<feature type="chain" id="PRO_5017675170" evidence="8">
    <location>
        <begin position="19"/>
        <end position="1062"/>
    </location>
</feature>
<protein>
    <submittedName>
        <fullName evidence="10">MltA-interacting protein MipA</fullName>
    </submittedName>
</protein>
<dbReference type="RefSeq" id="WP_116207565.1">
    <property type="nucleotide sequence ID" value="NZ_QUNR01000001.1"/>
</dbReference>
<dbReference type="InterPro" id="IPR019734">
    <property type="entry name" value="TPR_rpt"/>
</dbReference>
<reference evidence="10 11" key="1">
    <citation type="submission" date="2018-08" db="EMBL/GenBank/DDBJ databases">
        <title>Genomic Encyclopedia of Type Strains, Phase IV (KMG-IV): sequencing the most valuable type-strain genomes for metagenomic binning, comparative biology and taxonomic classification.</title>
        <authorList>
            <person name="Goeker M."/>
        </authorList>
    </citation>
    <scope>NUCLEOTIDE SEQUENCE [LARGE SCALE GENOMIC DNA]</scope>
    <source>
        <strain evidence="10 11">DSM 26022</strain>
    </source>
</reference>
<dbReference type="Proteomes" id="UP000256774">
    <property type="component" value="Unassembled WGS sequence"/>
</dbReference>
<evidence type="ECO:0000256" key="1">
    <source>
        <dbReference type="ARBA" id="ARBA00003476"/>
    </source>
</evidence>
<evidence type="ECO:0000256" key="6">
    <source>
        <dbReference type="ARBA" id="ARBA00022916"/>
    </source>
</evidence>
<organism evidence="10 11">
    <name type="scientific">Paraperlucidibaca baekdonensis</name>
    <dbReference type="NCBI Taxonomy" id="748120"/>
    <lineage>
        <taxon>Bacteria</taxon>
        <taxon>Pseudomonadati</taxon>
        <taxon>Pseudomonadota</taxon>
        <taxon>Gammaproteobacteria</taxon>
        <taxon>Moraxellales</taxon>
        <taxon>Moraxellaceae</taxon>
        <taxon>Paraperlucidibaca</taxon>
    </lineage>
</organism>
<dbReference type="EMBL" id="QUNR01000001">
    <property type="protein sequence ID" value="REH40537.1"/>
    <property type="molecule type" value="Genomic_DNA"/>
</dbReference>
<gene>
    <name evidence="10" type="ORF">DFR26_0738</name>
</gene>
<accession>A0A3E0HA37</accession>
<keyword evidence="4" id="KW-0677">Repeat</keyword>
<evidence type="ECO:0000256" key="7">
    <source>
        <dbReference type="PROSITE-ProRule" id="PRU00339"/>
    </source>
</evidence>
<dbReference type="SMART" id="SM00028">
    <property type="entry name" value="TPR"/>
    <property type="match status" value="3"/>
</dbReference>
<keyword evidence="11" id="KW-1185">Reference proteome</keyword>
<dbReference type="InterPro" id="IPR008410">
    <property type="entry name" value="BCSC_C"/>
</dbReference>
<evidence type="ECO:0000256" key="4">
    <source>
        <dbReference type="ARBA" id="ARBA00022737"/>
    </source>
</evidence>
<dbReference type="InterPro" id="IPR011990">
    <property type="entry name" value="TPR-like_helical_dom_sf"/>
</dbReference>
<feature type="repeat" description="TPR" evidence="7">
    <location>
        <begin position="238"/>
        <end position="271"/>
    </location>
</feature>
<keyword evidence="6" id="KW-0135">Cellulose biosynthesis</keyword>
<sequence>MRKSLIALMLCASVGAHAEAVDQQLASVQLWLDKNRTDLAETALTKALLIAPTHAEALLLRVKLSFAAGQRTQAEAALALLAEAHPRSSALAQAQAYRRLAGSDGRDFATAEVMARTGRGDAAVAIVKRVFPNGPPGGDLSLRYFHVLASEPANWSLVTDGLRQLARQYPQRARYQQALAAQLASPEGQRRAQAAAEEAIRNDPFVIARERALSELDVAPDSAEAALAVLLRQRPADEATLAGLGRLRMRQGRHEEAVPLFSRALRANNPDRRNELSSLKRTSQFWAAVAAARRAESAEAILGATAEALAIQPHQADALNLRAQAFADQGNNVEAEAAWRLALEHTPNHEASLSGYLRWLANAGRLDEANALLAGADDQPALREMLTRVRAGQRRDEADAFIAAGDVASAEASLRAARVVLSDDPWLAFDLAKLLQSQQRLAEADAVMAPFARTAEPSSAYAYALFASSQGRLADAQAALAAVPTAAQDDSIRQYADDLQLRQQLEVLSQSSQPAQRAAAFAEAERLSQADPQASAAIAKALLQKPQATLPNGLAWMQARTASADPQQRHTQWQFALADVLVVADQPAAADALLAPYAAAPQRLTDAQYSQFQAVRIGAALTQGERAEAAGQHAQAFTWHAQAREREGFPVADANALSVEPEFAQTAAERALTRNQKRLDGYVHSALIYRDKSGDDGLSTTRVRELPTEIYWPVGYHGHALVRIDQVSIDAGTLSSDPNDQAQFGQVLAKAPSGIQPISQSADGVALGLGFETDHYRADIGTTPLGFAVTSLVGGLRYSAADATRYQSLELFRRPVQSSVLSYAGTRDPVSGRTWGGVVRTGIGGRLSHSVDGRTRAIGGRAAVLTGRSVARNDELRLSVSQSHDVIDRPNTTVNAGVALTYWRFAKDLSEFTFGHGGYYSPQQYFSVDFPVRWTGRWRDFAYLLEPSVGVSWASSTDSDYFPTDGALQAQAVANAANPPAGVTLPTPVYAGGSSGAGFSYSLQGALEKRVAPNWFVGGGFRIDRAEFYSPNVLQLYLRYEIKPKRGAVEYPPRLLGTYADF</sequence>
<evidence type="ECO:0000256" key="8">
    <source>
        <dbReference type="SAM" id="SignalP"/>
    </source>
</evidence>
<comment type="pathway">
    <text evidence="2">Glycan metabolism; bacterial cellulose biosynthesis.</text>
</comment>
<name>A0A3E0HA37_9GAMM</name>
<evidence type="ECO:0000256" key="5">
    <source>
        <dbReference type="ARBA" id="ARBA00022803"/>
    </source>
</evidence>
<comment type="function">
    <text evidence="1">Required for maximal bacterial cellulose synthesis.</text>
</comment>
<dbReference type="Pfam" id="PF05420">
    <property type="entry name" value="BCSC_C"/>
    <property type="match status" value="1"/>
</dbReference>
<dbReference type="Gene3D" id="1.25.40.10">
    <property type="entry name" value="Tetratricopeptide repeat domain"/>
    <property type="match status" value="3"/>
</dbReference>
<dbReference type="UniPathway" id="UPA00694"/>
<dbReference type="AlphaFoldDB" id="A0A3E0HA37"/>
<evidence type="ECO:0000313" key="10">
    <source>
        <dbReference type="EMBL" id="REH40537.1"/>
    </source>
</evidence>
<dbReference type="SUPFAM" id="SSF48452">
    <property type="entry name" value="TPR-like"/>
    <property type="match status" value="2"/>
</dbReference>
<dbReference type="PROSITE" id="PS50005">
    <property type="entry name" value="TPR"/>
    <property type="match status" value="1"/>
</dbReference>
<dbReference type="GO" id="GO:0019867">
    <property type="term" value="C:outer membrane"/>
    <property type="evidence" value="ECO:0007669"/>
    <property type="project" value="InterPro"/>
</dbReference>
<feature type="signal peptide" evidence="8">
    <location>
        <begin position="1"/>
        <end position="18"/>
    </location>
</feature>
<keyword evidence="5 7" id="KW-0802">TPR repeat</keyword>
<feature type="domain" description="Cellulose synthase operon C C-terminal" evidence="9">
    <location>
        <begin position="703"/>
        <end position="1042"/>
    </location>
</feature>
<keyword evidence="3 8" id="KW-0732">Signal</keyword>